<keyword evidence="1" id="KW-0472">Membrane</keyword>
<feature type="chain" id="PRO_5035790018" description="Transmembrane protein" evidence="2">
    <location>
        <begin position="18"/>
        <end position="151"/>
    </location>
</feature>
<keyword evidence="4" id="KW-1185">Reference proteome</keyword>
<evidence type="ECO:0008006" key="5">
    <source>
        <dbReference type="Google" id="ProtNLM"/>
    </source>
</evidence>
<proteinExistence type="predicted"/>
<dbReference type="Proteomes" id="UP000689195">
    <property type="component" value="Unassembled WGS sequence"/>
</dbReference>
<gene>
    <name evidence="3" type="ORF">PPENT_87.1.T0940008</name>
</gene>
<sequence>MVLLINVILLFFHLSNCEWTSITSYLTQIKTLIFRRLTIAISILKGLMKRKSQVKQLQILQILHNTQQLFIISLILQILVYCGQIFFITFDLIFFGIWNELENLTYSINNQKYAWIYNNFMEKVEIQKGFCDSKQAFIQSANFTINQTSAK</sequence>
<dbReference type="EMBL" id="CAJJDO010000094">
    <property type="protein sequence ID" value="CAD8189405.1"/>
    <property type="molecule type" value="Genomic_DNA"/>
</dbReference>
<dbReference type="AlphaFoldDB" id="A0A8S1WL52"/>
<evidence type="ECO:0000256" key="1">
    <source>
        <dbReference type="SAM" id="Phobius"/>
    </source>
</evidence>
<name>A0A8S1WL52_9CILI</name>
<reference evidence="3" key="1">
    <citation type="submission" date="2021-01" db="EMBL/GenBank/DDBJ databases">
        <authorList>
            <consortium name="Genoscope - CEA"/>
            <person name="William W."/>
        </authorList>
    </citation>
    <scope>NUCLEOTIDE SEQUENCE</scope>
</reference>
<accession>A0A8S1WL52</accession>
<organism evidence="3 4">
    <name type="scientific">Paramecium pentaurelia</name>
    <dbReference type="NCBI Taxonomy" id="43138"/>
    <lineage>
        <taxon>Eukaryota</taxon>
        <taxon>Sar</taxon>
        <taxon>Alveolata</taxon>
        <taxon>Ciliophora</taxon>
        <taxon>Intramacronucleata</taxon>
        <taxon>Oligohymenophorea</taxon>
        <taxon>Peniculida</taxon>
        <taxon>Parameciidae</taxon>
        <taxon>Paramecium</taxon>
    </lineage>
</organism>
<feature type="signal peptide" evidence="2">
    <location>
        <begin position="1"/>
        <end position="17"/>
    </location>
</feature>
<keyword evidence="2" id="KW-0732">Signal</keyword>
<evidence type="ECO:0000313" key="3">
    <source>
        <dbReference type="EMBL" id="CAD8189405.1"/>
    </source>
</evidence>
<feature type="transmembrane region" description="Helical" evidence="1">
    <location>
        <begin position="69"/>
        <end position="98"/>
    </location>
</feature>
<keyword evidence="1" id="KW-0812">Transmembrane</keyword>
<evidence type="ECO:0000256" key="2">
    <source>
        <dbReference type="SAM" id="SignalP"/>
    </source>
</evidence>
<protein>
    <recommendedName>
        <fullName evidence="5">Transmembrane protein</fullName>
    </recommendedName>
</protein>
<evidence type="ECO:0000313" key="4">
    <source>
        <dbReference type="Proteomes" id="UP000689195"/>
    </source>
</evidence>
<comment type="caution">
    <text evidence="3">The sequence shown here is derived from an EMBL/GenBank/DDBJ whole genome shotgun (WGS) entry which is preliminary data.</text>
</comment>
<keyword evidence="1" id="KW-1133">Transmembrane helix</keyword>